<evidence type="ECO:0000313" key="8">
    <source>
        <dbReference type="Proteomes" id="UP000694620"/>
    </source>
</evidence>
<dbReference type="GO" id="GO:0004357">
    <property type="term" value="F:glutamate-cysteine ligase activity"/>
    <property type="evidence" value="ECO:0007669"/>
    <property type="project" value="UniProtKB-UniRule"/>
</dbReference>
<accession>A0A8C4T010</accession>
<reference evidence="7" key="2">
    <citation type="submission" date="2025-09" db="UniProtKB">
        <authorList>
            <consortium name="Ensembl"/>
        </authorList>
    </citation>
    <scope>IDENTIFICATION</scope>
</reference>
<comment type="similarity">
    <text evidence="6">Belongs to the glutamate--cysteine ligase type 3 family.</text>
</comment>
<sequence>MGLLTLGSPLSWEETKKHADHVRKHGILQFLNIYNKVKDRQKDVTEVGRRGK</sequence>
<dbReference type="GO" id="GO:0006750">
    <property type="term" value="P:glutathione biosynthetic process"/>
    <property type="evidence" value="ECO:0007669"/>
    <property type="project" value="UniProtKB-UniRule"/>
</dbReference>
<keyword evidence="5 6" id="KW-0067">ATP-binding</keyword>
<comment type="catalytic activity">
    <reaction evidence="6">
        <text>L-cysteine + L-glutamate + ATP = gamma-L-glutamyl-L-cysteine + ADP + phosphate + H(+)</text>
        <dbReference type="Rhea" id="RHEA:13285"/>
        <dbReference type="ChEBI" id="CHEBI:15378"/>
        <dbReference type="ChEBI" id="CHEBI:29985"/>
        <dbReference type="ChEBI" id="CHEBI:30616"/>
        <dbReference type="ChEBI" id="CHEBI:35235"/>
        <dbReference type="ChEBI" id="CHEBI:43474"/>
        <dbReference type="ChEBI" id="CHEBI:58173"/>
        <dbReference type="ChEBI" id="CHEBI:456216"/>
        <dbReference type="EC" id="6.3.2.2"/>
    </reaction>
</comment>
<evidence type="ECO:0000256" key="1">
    <source>
        <dbReference type="ARBA" id="ARBA00012220"/>
    </source>
</evidence>
<evidence type="ECO:0000256" key="6">
    <source>
        <dbReference type="RuleBase" id="RU367135"/>
    </source>
</evidence>
<evidence type="ECO:0000256" key="3">
    <source>
        <dbReference type="ARBA" id="ARBA00022684"/>
    </source>
</evidence>
<dbReference type="UniPathway" id="UPA00142">
    <property type="reaction ID" value="UER00209"/>
</dbReference>
<dbReference type="GO" id="GO:0017109">
    <property type="term" value="C:glutamate-cysteine ligase complex"/>
    <property type="evidence" value="ECO:0007669"/>
    <property type="project" value="TreeGrafter"/>
</dbReference>
<evidence type="ECO:0000256" key="4">
    <source>
        <dbReference type="ARBA" id="ARBA00022741"/>
    </source>
</evidence>
<dbReference type="GeneTree" id="ENSGT00390000011908"/>
<name>A0A8C4T010_ERPCA</name>
<dbReference type="AlphaFoldDB" id="A0A8C4T010"/>
<dbReference type="PANTHER" id="PTHR11164">
    <property type="entry name" value="GLUTAMATE CYSTEINE LIGASE"/>
    <property type="match status" value="1"/>
</dbReference>
<dbReference type="Ensembl" id="ENSECRT00000022634.1">
    <property type="protein sequence ID" value="ENSECRP00000022161.1"/>
    <property type="gene ID" value="ENSECRG00000014985.1"/>
</dbReference>
<evidence type="ECO:0000256" key="2">
    <source>
        <dbReference type="ARBA" id="ARBA00022598"/>
    </source>
</evidence>
<protein>
    <recommendedName>
        <fullName evidence="1 6">Glutamate--cysteine ligase</fullName>
        <ecNumber evidence="1 6">6.3.2.2</ecNumber>
    </recommendedName>
    <alternativeName>
        <fullName evidence="6">Gamma-ECS</fullName>
    </alternativeName>
    <alternativeName>
        <fullName evidence="6">Gamma-glutamylcysteine synthetase</fullName>
    </alternativeName>
</protein>
<dbReference type="Proteomes" id="UP000694620">
    <property type="component" value="Unassembled WGS sequence"/>
</dbReference>
<evidence type="ECO:0000313" key="7">
    <source>
        <dbReference type="Ensembl" id="ENSECRP00000022161.1"/>
    </source>
</evidence>
<proteinExistence type="inferred from homology"/>
<keyword evidence="2 6" id="KW-0436">Ligase</keyword>
<keyword evidence="3 6" id="KW-0317">Glutathione biosynthesis</keyword>
<keyword evidence="8" id="KW-1185">Reference proteome</keyword>
<comment type="pathway">
    <text evidence="6">Sulfur metabolism; glutathione biosynthesis; glutathione from L-cysteine and L-glutamate: step 1/2.</text>
</comment>
<organism evidence="7 8">
    <name type="scientific">Erpetoichthys calabaricus</name>
    <name type="common">Rope fish</name>
    <name type="synonym">Calamoichthys calabaricus</name>
    <dbReference type="NCBI Taxonomy" id="27687"/>
    <lineage>
        <taxon>Eukaryota</taxon>
        <taxon>Metazoa</taxon>
        <taxon>Chordata</taxon>
        <taxon>Craniata</taxon>
        <taxon>Vertebrata</taxon>
        <taxon>Euteleostomi</taxon>
        <taxon>Actinopterygii</taxon>
        <taxon>Polypteriformes</taxon>
        <taxon>Polypteridae</taxon>
        <taxon>Erpetoichthys</taxon>
    </lineage>
</organism>
<dbReference type="InterPro" id="IPR004308">
    <property type="entry name" value="GCS"/>
</dbReference>
<keyword evidence="4 6" id="KW-0547">Nucleotide-binding</keyword>
<dbReference type="GO" id="GO:0005524">
    <property type="term" value="F:ATP binding"/>
    <property type="evidence" value="ECO:0007669"/>
    <property type="project" value="UniProtKB-UniRule"/>
</dbReference>
<reference evidence="7" key="1">
    <citation type="submission" date="2025-08" db="UniProtKB">
        <authorList>
            <consortium name="Ensembl"/>
        </authorList>
    </citation>
    <scope>IDENTIFICATION</scope>
</reference>
<dbReference type="EC" id="6.3.2.2" evidence="1 6"/>
<dbReference type="PANTHER" id="PTHR11164:SF0">
    <property type="entry name" value="GLUTAMATE--CYSTEINE LIGASE CATALYTIC SUBUNIT"/>
    <property type="match status" value="1"/>
</dbReference>
<evidence type="ECO:0000256" key="5">
    <source>
        <dbReference type="ARBA" id="ARBA00022840"/>
    </source>
</evidence>